<dbReference type="AlphaFoldDB" id="A0A8T3B436"/>
<evidence type="ECO:0000313" key="3">
    <source>
        <dbReference type="Proteomes" id="UP000829196"/>
    </source>
</evidence>
<keyword evidence="3" id="KW-1185">Reference proteome</keyword>
<organism evidence="2 3">
    <name type="scientific">Dendrobium nobile</name>
    <name type="common">Orchid</name>
    <dbReference type="NCBI Taxonomy" id="94219"/>
    <lineage>
        <taxon>Eukaryota</taxon>
        <taxon>Viridiplantae</taxon>
        <taxon>Streptophyta</taxon>
        <taxon>Embryophyta</taxon>
        <taxon>Tracheophyta</taxon>
        <taxon>Spermatophyta</taxon>
        <taxon>Magnoliopsida</taxon>
        <taxon>Liliopsida</taxon>
        <taxon>Asparagales</taxon>
        <taxon>Orchidaceae</taxon>
        <taxon>Epidendroideae</taxon>
        <taxon>Malaxideae</taxon>
        <taxon>Dendrobiinae</taxon>
        <taxon>Dendrobium</taxon>
    </lineage>
</organism>
<evidence type="ECO:0000256" key="1">
    <source>
        <dbReference type="SAM" id="Phobius"/>
    </source>
</evidence>
<comment type="caution">
    <text evidence="2">The sequence shown here is derived from an EMBL/GenBank/DDBJ whole genome shotgun (WGS) entry which is preliminary data.</text>
</comment>
<gene>
    <name evidence="2" type="ORF">KFK09_015194</name>
</gene>
<accession>A0A8T3B436</accession>
<sequence>MYAVVGTLIIVAGFGPLACVGLLCTYRPSTFLYRPATDSIVAMFRPVVFVCHAFNLIFVAGIGFVISIIFLMKQ</sequence>
<feature type="transmembrane region" description="Helical" evidence="1">
    <location>
        <begin position="6"/>
        <end position="26"/>
    </location>
</feature>
<keyword evidence="1" id="KW-1133">Transmembrane helix</keyword>
<keyword evidence="1" id="KW-0472">Membrane</keyword>
<proteinExistence type="predicted"/>
<protein>
    <submittedName>
        <fullName evidence="2">Uncharacterized protein</fullName>
    </submittedName>
</protein>
<dbReference type="EMBL" id="JAGYWB010000011">
    <property type="protein sequence ID" value="KAI0504244.1"/>
    <property type="molecule type" value="Genomic_DNA"/>
</dbReference>
<dbReference type="Proteomes" id="UP000829196">
    <property type="component" value="Unassembled WGS sequence"/>
</dbReference>
<evidence type="ECO:0000313" key="2">
    <source>
        <dbReference type="EMBL" id="KAI0504244.1"/>
    </source>
</evidence>
<keyword evidence="1" id="KW-0812">Transmembrane</keyword>
<name>A0A8T3B436_DENNO</name>
<reference evidence="2" key="1">
    <citation type="journal article" date="2022" name="Front. Genet.">
        <title>Chromosome-Scale Assembly of the Dendrobium nobile Genome Provides Insights Into the Molecular Mechanism of the Biosynthesis of the Medicinal Active Ingredient of Dendrobium.</title>
        <authorList>
            <person name="Xu Q."/>
            <person name="Niu S.-C."/>
            <person name="Li K.-L."/>
            <person name="Zheng P.-J."/>
            <person name="Zhang X.-J."/>
            <person name="Jia Y."/>
            <person name="Liu Y."/>
            <person name="Niu Y.-X."/>
            <person name="Yu L.-H."/>
            <person name="Chen D.-F."/>
            <person name="Zhang G.-Q."/>
        </authorList>
    </citation>
    <scope>NUCLEOTIDE SEQUENCE</scope>
    <source>
        <tissue evidence="2">Leaf</tissue>
    </source>
</reference>
<feature type="transmembrane region" description="Helical" evidence="1">
    <location>
        <begin position="47"/>
        <end position="72"/>
    </location>
</feature>